<evidence type="ECO:0000256" key="1">
    <source>
        <dbReference type="ARBA" id="ARBA00008270"/>
    </source>
</evidence>
<keyword evidence="2" id="KW-0413">Isomerase</keyword>
<evidence type="ECO:0000256" key="2">
    <source>
        <dbReference type="ARBA" id="ARBA00023235"/>
    </source>
</evidence>
<gene>
    <name evidence="4" type="ORF">SAMN02910265_03094</name>
</gene>
<feature type="active site" evidence="3">
    <location>
        <position position="44"/>
    </location>
</feature>
<dbReference type="OrthoDB" id="9788221at2"/>
<dbReference type="PANTHER" id="PTHR13774:SF17">
    <property type="entry name" value="PHENAZINE BIOSYNTHESIS-LIKE DOMAIN-CONTAINING PROTEIN"/>
    <property type="match status" value="1"/>
</dbReference>
<dbReference type="GO" id="GO:0005737">
    <property type="term" value="C:cytoplasm"/>
    <property type="evidence" value="ECO:0007669"/>
    <property type="project" value="TreeGrafter"/>
</dbReference>
<dbReference type="NCBIfam" id="TIGR00654">
    <property type="entry name" value="PhzF_family"/>
    <property type="match status" value="1"/>
</dbReference>
<dbReference type="EMBL" id="FNWV01000019">
    <property type="protein sequence ID" value="SEH86354.1"/>
    <property type="molecule type" value="Genomic_DNA"/>
</dbReference>
<dbReference type="PIRSF" id="PIRSF016184">
    <property type="entry name" value="PhzC_PhzF"/>
    <property type="match status" value="1"/>
</dbReference>
<dbReference type="PANTHER" id="PTHR13774">
    <property type="entry name" value="PHENAZINE BIOSYNTHESIS PROTEIN"/>
    <property type="match status" value="1"/>
</dbReference>
<proteinExistence type="inferred from homology"/>
<dbReference type="Pfam" id="PF02567">
    <property type="entry name" value="PhzC-PhzF"/>
    <property type="match status" value="1"/>
</dbReference>
<reference evidence="4 5" key="1">
    <citation type="submission" date="2016-10" db="EMBL/GenBank/DDBJ databases">
        <authorList>
            <person name="de Groot N.N."/>
        </authorList>
    </citation>
    <scope>NUCLEOTIDE SEQUENCE [LARGE SCALE GENOMIC DNA]</scope>
    <source>
        <strain evidence="4 5">YAD2003</strain>
    </source>
</reference>
<organism evidence="4 5">
    <name type="scientific">Ruminococcus flavefaciens</name>
    <dbReference type="NCBI Taxonomy" id="1265"/>
    <lineage>
        <taxon>Bacteria</taxon>
        <taxon>Bacillati</taxon>
        <taxon>Bacillota</taxon>
        <taxon>Clostridia</taxon>
        <taxon>Eubacteriales</taxon>
        <taxon>Oscillospiraceae</taxon>
        <taxon>Ruminococcus</taxon>
    </lineage>
</organism>
<protein>
    <submittedName>
        <fullName evidence="4">Phenazine biosynthesis protein PhzF family</fullName>
    </submittedName>
</protein>
<evidence type="ECO:0000313" key="4">
    <source>
        <dbReference type="EMBL" id="SEH86354.1"/>
    </source>
</evidence>
<dbReference type="GO" id="GO:0016853">
    <property type="term" value="F:isomerase activity"/>
    <property type="evidence" value="ECO:0007669"/>
    <property type="project" value="UniProtKB-KW"/>
</dbReference>
<dbReference type="Gene3D" id="3.10.310.10">
    <property type="entry name" value="Diaminopimelate Epimerase, Chain A, domain 1"/>
    <property type="match status" value="2"/>
</dbReference>
<dbReference type="InterPro" id="IPR003719">
    <property type="entry name" value="Phenazine_PhzF-like"/>
</dbReference>
<dbReference type="SUPFAM" id="SSF54506">
    <property type="entry name" value="Diaminopimelate epimerase-like"/>
    <property type="match status" value="1"/>
</dbReference>
<sequence>MKQYVVDAFTDKIFSGNPAAVCVLDNFPSEEIMQSIAAENNLSETAFVVKENDRYHIRWFTPKSEIDFCGHATLATAFVLFNFYEQDTDTLNFYSQISEFTVHKSEELIRMEFPAYKLEHVEITDTMIEALGTIPLAAYKDRDILFILRDEDEVRDLQPDMELIAKLDGACVAVTAKGTEYDCVSRVFVPKYGINEDPVTGSTHCMIAPCWCKRLNKSNITAFQASSRTGVLYCECVGDKVIISGKAVLFSINDIVGL</sequence>
<dbReference type="RefSeq" id="WP_074719004.1">
    <property type="nucleotide sequence ID" value="NZ_FNWV01000019.1"/>
</dbReference>
<comment type="similarity">
    <text evidence="1">Belongs to the PhzF family.</text>
</comment>
<dbReference type="AlphaFoldDB" id="A0A1H6LDG2"/>
<dbReference type="Proteomes" id="UP000183190">
    <property type="component" value="Unassembled WGS sequence"/>
</dbReference>
<evidence type="ECO:0000256" key="3">
    <source>
        <dbReference type="PIRSR" id="PIRSR016184-1"/>
    </source>
</evidence>
<name>A0A1H6LDG2_RUMFL</name>
<evidence type="ECO:0000313" key="5">
    <source>
        <dbReference type="Proteomes" id="UP000183190"/>
    </source>
</evidence>
<accession>A0A1H6LDG2</accession>